<accession>A0A0C9MCT7</accession>
<feature type="domain" description="G-patch" evidence="2">
    <location>
        <begin position="408"/>
        <end position="451"/>
    </location>
</feature>
<dbReference type="PANTHER" id="PTHR14195">
    <property type="entry name" value="G PATCH DOMAIN CONTAINING PROTEIN 2"/>
    <property type="match status" value="1"/>
</dbReference>
<dbReference type="EMBL" id="DF836373">
    <property type="protein sequence ID" value="GAN05174.1"/>
    <property type="molecule type" value="Genomic_DNA"/>
</dbReference>
<evidence type="ECO:0000256" key="1">
    <source>
        <dbReference type="SAM" id="MobiDB-lite"/>
    </source>
</evidence>
<dbReference type="STRING" id="91626.A0A0C9MCT7"/>
<feature type="compositionally biased region" description="Basic residues" evidence="1">
    <location>
        <begin position="272"/>
        <end position="285"/>
    </location>
</feature>
<feature type="compositionally biased region" description="Basic residues" evidence="1">
    <location>
        <begin position="1"/>
        <end position="17"/>
    </location>
</feature>
<dbReference type="GO" id="GO:0003676">
    <property type="term" value="F:nucleic acid binding"/>
    <property type="evidence" value="ECO:0007669"/>
    <property type="project" value="InterPro"/>
</dbReference>
<reference evidence="3" key="1">
    <citation type="submission" date="2014-09" db="EMBL/GenBank/DDBJ databases">
        <title>Draft genome sequence of an oleaginous Mucoromycotina fungus Mucor ambiguus NBRC6742.</title>
        <authorList>
            <person name="Takeda I."/>
            <person name="Yamane N."/>
            <person name="Morita T."/>
            <person name="Tamano K."/>
            <person name="Machida M."/>
            <person name="Baker S."/>
            <person name="Koike H."/>
        </authorList>
    </citation>
    <scope>NUCLEOTIDE SEQUENCE</scope>
    <source>
        <strain evidence="3">NBRC 6742</strain>
    </source>
</reference>
<evidence type="ECO:0000313" key="3">
    <source>
        <dbReference type="EMBL" id="GAN05174.1"/>
    </source>
</evidence>
<dbReference type="PROSITE" id="PS50174">
    <property type="entry name" value="G_PATCH"/>
    <property type="match status" value="1"/>
</dbReference>
<dbReference type="InterPro" id="IPR000467">
    <property type="entry name" value="G_patch_dom"/>
</dbReference>
<dbReference type="InterPro" id="IPR051189">
    <property type="entry name" value="Splicing_assoc_domain"/>
</dbReference>
<dbReference type="AlphaFoldDB" id="A0A0C9MCT7"/>
<feature type="compositionally biased region" description="Basic and acidic residues" evidence="1">
    <location>
        <begin position="25"/>
        <end position="34"/>
    </location>
</feature>
<dbReference type="Proteomes" id="UP000053815">
    <property type="component" value="Unassembled WGS sequence"/>
</dbReference>
<feature type="compositionally biased region" description="Polar residues" evidence="1">
    <location>
        <begin position="107"/>
        <end position="142"/>
    </location>
</feature>
<dbReference type="OrthoDB" id="21470at2759"/>
<dbReference type="Pfam" id="PF01585">
    <property type="entry name" value="G-patch"/>
    <property type="match status" value="1"/>
</dbReference>
<sequence length="451" mass="51161">MARFKGNKSKNKEKRPRGGGFGFNKSRELREFEGHAPSYDAPHQLPITQHTMQEEVFIVNNAVDTPNQPSKFDQLSRISMTHLTGSNVDLEELGQPTEDLGFFFDSTPQPVSNHTEPNSSHFTRMRSATTLHESDTKAPSSNYERKKRRIILDDSIHIDSEDDQDDTLSISSSEDVSMLDALAHWGSSSAMFQEEPAGHRFHSDDEEDYAILKNTPISDIFDSDQDIFTTLDSDEEQATANTFSWQMDDSVNVPDHMKHSYQAVLKEEQRGQLKKQRKHKNKSSRIRAPANDKSKKKDLIDRITDDFVSKPNVFRYLLTDLTHLGRHTVVPKLVKLFKLEIVEEKSSTTVVELRKTSMTPTYKDLKKSTKRTKHKETRRVEKRVSRVQIKEDANHGKQVASSSAPISSSNVGHRMLAAMGWKEGEAIGSNENGIKEPVKVFLRAKRRGLGA</sequence>
<dbReference type="SMART" id="SM00443">
    <property type="entry name" value="G_patch"/>
    <property type="match status" value="1"/>
</dbReference>
<evidence type="ECO:0000313" key="4">
    <source>
        <dbReference type="Proteomes" id="UP000053815"/>
    </source>
</evidence>
<feature type="compositionally biased region" description="Basic and acidic residues" evidence="1">
    <location>
        <begin position="378"/>
        <end position="395"/>
    </location>
</feature>
<organism evidence="3">
    <name type="scientific">Mucor ambiguus</name>
    <dbReference type="NCBI Taxonomy" id="91626"/>
    <lineage>
        <taxon>Eukaryota</taxon>
        <taxon>Fungi</taxon>
        <taxon>Fungi incertae sedis</taxon>
        <taxon>Mucoromycota</taxon>
        <taxon>Mucoromycotina</taxon>
        <taxon>Mucoromycetes</taxon>
        <taxon>Mucorales</taxon>
        <taxon>Mucorineae</taxon>
        <taxon>Mucoraceae</taxon>
        <taxon>Mucor</taxon>
    </lineage>
</organism>
<feature type="region of interest" description="Disordered" evidence="1">
    <location>
        <begin position="363"/>
        <end position="408"/>
    </location>
</feature>
<feature type="region of interest" description="Disordered" evidence="1">
    <location>
        <begin position="269"/>
        <end position="295"/>
    </location>
</feature>
<evidence type="ECO:0000259" key="2">
    <source>
        <dbReference type="PROSITE" id="PS50174"/>
    </source>
</evidence>
<feature type="region of interest" description="Disordered" evidence="1">
    <location>
        <begin position="1"/>
        <end position="41"/>
    </location>
</feature>
<name>A0A0C9MCT7_9FUNG</name>
<protein>
    <recommendedName>
        <fullName evidence="2">G-patch domain-containing protein</fullName>
    </recommendedName>
</protein>
<feature type="region of interest" description="Disordered" evidence="1">
    <location>
        <begin position="107"/>
        <end position="146"/>
    </location>
</feature>
<feature type="compositionally biased region" description="Basic residues" evidence="1">
    <location>
        <begin position="368"/>
        <end position="377"/>
    </location>
</feature>
<keyword evidence="4" id="KW-1185">Reference proteome</keyword>
<gene>
    <name evidence="3" type="ORF">MAM1_0084d04643</name>
</gene>
<proteinExistence type="predicted"/>